<geneLocation type="plasmid" evidence="1 2">
    <name>pET49</name>
</geneLocation>
<evidence type="ECO:0000313" key="2">
    <source>
        <dbReference type="Proteomes" id="UP000001726"/>
    </source>
</evidence>
<gene>
    <name evidence="1" type="ordered locus">ETA_pET490600</name>
</gene>
<organism evidence="1 2">
    <name type="scientific">Erwinia tasmaniensis (strain DSM 17950 / CFBP 7177 / CIP 109463 / NCPPB 4357 / Et1/99)</name>
    <dbReference type="NCBI Taxonomy" id="465817"/>
    <lineage>
        <taxon>Bacteria</taxon>
        <taxon>Pseudomonadati</taxon>
        <taxon>Pseudomonadota</taxon>
        <taxon>Gammaproteobacteria</taxon>
        <taxon>Enterobacterales</taxon>
        <taxon>Erwiniaceae</taxon>
        <taxon>Erwinia</taxon>
    </lineage>
</organism>
<keyword evidence="1" id="KW-0614">Plasmid</keyword>
<protein>
    <submittedName>
        <fullName evidence="1">Uncharacterized protein</fullName>
    </submittedName>
</protein>
<dbReference type="KEGG" id="eta:ETA_pET490600"/>
<dbReference type="EMBL" id="CU468131">
    <property type="protein sequence ID" value="CAO94902.1"/>
    <property type="molecule type" value="Genomic_DNA"/>
</dbReference>
<proteinExistence type="predicted"/>
<evidence type="ECO:0000313" key="1">
    <source>
        <dbReference type="EMBL" id="CAO94902.1"/>
    </source>
</evidence>
<keyword evidence="2" id="KW-1185">Reference proteome</keyword>
<reference evidence="1 2" key="1">
    <citation type="journal article" date="2008" name="Environ. Microbiol.">
        <title>The genome of Erwinia tasmaniensis strain Et1/99, a non-pathogenic bacterium in the genus Erwinia.</title>
        <authorList>
            <person name="Kube M."/>
            <person name="Migdoll A.M."/>
            <person name="Mueller I."/>
            <person name="Kuhl H."/>
            <person name="Beck A."/>
            <person name="Reinhardt R."/>
            <person name="Geider K."/>
        </authorList>
    </citation>
    <scope>NUCLEOTIDE SEQUENCE [LARGE SCALE GENOMIC DNA]</scope>
    <source>
        <strain evidence="2">DSM 17950 / CFBP 7177 / CIP 109463 / NCPPB 4357 / Et1/99</strain>
        <plasmid evidence="2">pET49</plasmid>
    </source>
</reference>
<dbReference type="Proteomes" id="UP000001726">
    <property type="component" value="Plasmid pET49"/>
</dbReference>
<sequence length="85" mass="9744">MIYDDYIETGNGLFHHRTALKGRRYKVKTSASKENIQQEALNRAVSNNSIANYQAIIEGFMDKGINEMKPSPDLARLLTYRKKLP</sequence>
<name>B2VAU8_ERWT9</name>
<accession>B2VAU8</accession>
<dbReference type="AlphaFoldDB" id="B2VAU8"/>
<dbReference type="HOGENOM" id="CLU_2507578_0_0_6"/>